<evidence type="ECO:0000313" key="5">
    <source>
        <dbReference type="Proteomes" id="UP000323274"/>
    </source>
</evidence>
<dbReference type="Proteomes" id="UP000323274">
    <property type="component" value="Unassembled WGS sequence"/>
</dbReference>
<protein>
    <submittedName>
        <fullName evidence="4">Inosine-uridine preferring nucleoside hydrolase</fullName>
    </submittedName>
</protein>
<dbReference type="InterPro" id="IPR001910">
    <property type="entry name" value="Inosine/uridine_hydrolase_dom"/>
</dbReference>
<dbReference type="SUPFAM" id="SSF53590">
    <property type="entry name" value="Nucleoside hydrolase"/>
    <property type="match status" value="1"/>
</dbReference>
<comment type="caution">
    <text evidence="4">The sequence shown here is derived from an EMBL/GenBank/DDBJ whole genome shotgun (WGS) entry which is preliminary data.</text>
</comment>
<dbReference type="InterPro" id="IPR036452">
    <property type="entry name" value="Ribo_hydro-like"/>
</dbReference>
<evidence type="ECO:0000259" key="3">
    <source>
        <dbReference type="Pfam" id="PF01156"/>
    </source>
</evidence>
<dbReference type="PANTHER" id="PTHR12304">
    <property type="entry name" value="INOSINE-URIDINE PREFERRING NUCLEOSIDE HYDROLASE"/>
    <property type="match status" value="1"/>
</dbReference>
<evidence type="ECO:0000256" key="1">
    <source>
        <dbReference type="ARBA" id="ARBA00022801"/>
    </source>
</evidence>
<accession>A0A5A5U1P8</accession>
<dbReference type="InterPro" id="IPR023186">
    <property type="entry name" value="IUNH"/>
</dbReference>
<dbReference type="EMBL" id="BJJW01000006">
    <property type="protein sequence ID" value="GDZ83763.1"/>
    <property type="molecule type" value="Genomic_DNA"/>
</dbReference>
<gene>
    <name evidence="4" type="primary">uRH</name>
    <name evidence="4" type="ORF">LCIT_10050</name>
</gene>
<dbReference type="GO" id="GO:0008477">
    <property type="term" value="F:purine nucleosidase activity"/>
    <property type="evidence" value="ECO:0007669"/>
    <property type="project" value="TreeGrafter"/>
</dbReference>
<dbReference type="RefSeq" id="WP_085698958.1">
    <property type="nucleotide sequence ID" value="NZ_BJJW01000006.1"/>
</dbReference>
<dbReference type="Pfam" id="PF01156">
    <property type="entry name" value="IU_nuc_hydro"/>
    <property type="match status" value="1"/>
</dbReference>
<keyword evidence="2" id="KW-0326">Glycosidase</keyword>
<name>A0A5A5U1P8_LEUCI</name>
<dbReference type="Gene3D" id="3.90.245.10">
    <property type="entry name" value="Ribonucleoside hydrolase-like"/>
    <property type="match status" value="1"/>
</dbReference>
<feature type="domain" description="Inosine/uridine-preferring nucleoside hydrolase" evidence="3">
    <location>
        <begin position="6"/>
        <end position="299"/>
    </location>
</feature>
<evidence type="ECO:0000313" key="4">
    <source>
        <dbReference type="EMBL" id="GDZ83763.1"/>
    </source>
</evidence>
<sequence length="331" mass="36598">MQKQKVIIDADPGIDDSLALLMALNSPELDVIGISIVAGNVPVTIGVQNALKVLQEAKRLDIPVFAGATHPQHHEYVSAQDTHGMDGLGESDLSSVEGVTTYNLNEVDGYSQLLASAQDVWFMALGPLTNVAASIQRQPALWQHVSRLIIMGGAYKTNGNTSPVAEYNFWVDPDAADYVLQNSPIMIELVPLDVTRKIVMTPNILQMMQYINPEKSEFVTKIIQFYFDFHWQQEHVLGAVINDPLVVFYALHPKLSRQLTTFMTVVTSGIALGQSIVDIADFWHEKPNAILLQEIDARAAMAFIIARLLNISLERAMEELDNIATDLECLS</sequence>
<proteinExistence type="predicted"/>
<reference evidence="4 5" key="1">
    <citation type="submission" date="2019-04" db="EMBL/GenBank/DDBJ databases">
        <title>A pseudo-fructophilic Leuconostoc citreum strain F192-5 isolated from peel of satsuma mandarin: the first report for isolation and characterization of strain-dependent fructophilic-like characteristics.</title>
        <authorList>
            <person name="Maeno S."/>
            <person name="Tanizawa Y."/>
            <person name="Kajikawa A."/>
            <person name="Kanesaki Y."/>
            <person name="Kubota E."/>
            <person name="Arita M."/>
            <person name="Leon D."/>
            <person name="Endo A."/>
        </authorList>
    </citation>
    <scope>NUCLEOTIDE SEQUENCE [LARGE SCALE GENOMIC DNA]</scope>
    <source>
        <strain evidence="4 5">F192-5</strain>
    </source>
</reference>
<organism evidence="4 5">
    <name type="scientific">Leuconostoc citreum</name>
    <dbReference type="NCBI Taxonomy" id="33964"/>
    <lineage>
        <taxon>Bacteria</taxon>
        <taxon>Bacillati</taxon>
        <taxon>Bacillota</taxon>
        <taxon>Bacilli</taxon>
        <taxon>Lactobacillales</taxon>
        <taxon>Lactobacillaceae</taxon>
        <taxon>Leuconostoc</taxon>
    </lineage>
</organism>
<dbReference type="PANTHER" id="PTHR12304:SF4">
    <property type="entry name" value="URIDINE NUCLEOSIDASE"/>
    <property type="match status" value="1"/>
</dbReference>
<dbReference type="GeneID" id="61102374"/>
<keyword evidence="1 4" id="KW-0378">Hydrolase</keyword>
<evidence type="ECO:0000256" key="2">
    <source>
        <dbReference type="ARBA" id="ARBA00023295"/>
    </source>
</evidence>
<dbReference type="GO" id="GO:0006152">
    <property type="term" value="P:purine nucleoside catabolic process"/>
    <property type="evidence" value="ECO:0007669"/>
    <property type="project" value="TreeGrafter"/>
</dbReference>
<dbReference type="GO" id="GO:0005829">
    <property type="term" value="C:cytosol"/>
    <property type="evidence" value="ECO:0007669"/>
    <property type="project" value="TreeGrafter"/>
</dbReference>
<dbReference type="AlphaFoldDB" id="A0A5A5U1P8"/>